<feature type="region of interest" description="Disordered" evidence="1">
    <location>
        <begin position="150"/>
        <end position="169"/>
    </location>
</feature>
<evidence type="ECO:0000313" key="2">
    <source>
        <dbReference type="EMBL" id="KAF2105175.1"/>
    </source>
</evidence>
<keyword evidence="3" id="KW-1185">Reference proteome</keyword>
<protein>
    <submittedName>
        <fullName evidence="2">Uncharacterized protein</fullName>
    </submittedName>
</protein>
<accession>A0A6A5YDP9</accession>
<gene>
    <name evidence="2" type="ORF">BDV96DRAFT_655873</name>
</gene>
<evidence type="ECO:0000256" key="1">
    <source>
        <dbReference type="SAM" id="MobiDB-lite"/>
    </source>
</evidence>
<dbReference type="AlphaFoldDB" id="A0A6A5YDP9"/>
<organism evidence="2 3">
    <name type="scientific">Lophiotrema nucula</name>
    <dbReference type="NCBI Taxonomy" id="690887"/>
    <lineage>
        <taxon>Eukaryota</taxon>
        <taxon>Fungi</taxon>
        <taxon>Dikarya</taxon>
        <taxon>Ascomycota</taxon>
        <taxon>Pezizomycotina</taxon>
        <taxon>Dothideomycetes</taxon>
        <taxon>Pleosporomycetidae</taxon>
        <taxon>Pleosporales</taxon>
        <taxon>Lophiotremataceae</taxon>
        <taxon>Lophiotrema</taxon>
    </lineage>
</organism>
<evidence type="ECO:0000313" key="3">
    <source>
        <dbReference type="Proteomes" id="UP000799770"/>
    </source>
</evidence>
<sequence length="169" mass="19277">MSGPANPPAANPSSNPPATEFECCAIPESDNIYLLWQQKMLGFLQPVETTVETLLRDLDSCREQADWEDPQHQRIHKAIEGHLRSYRKKLIDFRDDESNWLYRHPAVDIARPEQELVGEMRDTAALLTNIKVSRTCVDDLITSIKDKLESHELPLDPPPAEQPTQLPLR</sequence>
<name>A0A6A5YDP9_9PLEO</name>
<reference evidence="2" key="1">
    <citation type="journal article" date="2020" name="Stud. Mycol.">
        <title>101 Dothideomycetes genomes: a test case for predicting lifestyles and emergence of pathogens.</title>
        <authorList>
            <person name="Haridas S."/>
            <person name="Albert R."/>
            <person name="Binder M."/>
            <person name="Bloem J."/>
            <person name="Labutti K."/>
            <person name="Salamov A."/>
            <person name="Andreopoulos B."/>
            <person name="Baker S."/>
            <person name="Barry K."/>
            <person name="Bills G."/>
            <person name="Bluhm B."/>
            <person name="Cannon C."/>
            <person name="Castanera R."/>
            <person name="Culley D."/>
            <person name="Daum C."/>
            <person name="Ezra D."/>
            <person name="Gonzalez J."/>
            <person name="Henrissat B."/>
            <person name="Kuo A."/>
            <person name="Liang C."/>
            <person name="Lipzen A."/>
            <person name="Lutzoni F."/>
            <person name="Magnuson J."/>
            <person name="Mondo S."/>
            <person name="Nolan M."/>
            <person name="Ohm R."/>
            <person name="Pangilinan J."/>
            <person name="Park H.-J."/>
            <person name="Ramirez L."/>
            <person name="Alfaro M."/>
            <person name="Sun H."/>
            <person name="Tritt A."/>
            <person name="Yoshinaga Y."/>
            <person name="Zwiers L.-H."/>
            <person name="Turgeon B."/>
            <person name="Goodwin S."/>
            <person name="Spatafora J."/>
            <person name="Crous P."/>
            <person name="Grigoriev I."/>
        </authorList>
    </citation>
    <scope>NUCLEOTIDE SEQUENCE</scope>
    <source>
        <strain evidence="2">CBS 627.86</strain>
    </source>
</reference>
<proteinExistence type="predicted"/>
<dbReference type="Proteomes" id="UP000799770">
    <property type="component" value="Unassembled WGS sequence"/>
</dbReference>
<dbReference type="EMBL" id="ML977403">
    <property type="protein sequence ID" value="KAF2105175.1"/>
    <property type="molecule type" value="Genomic_DNA"/>
</dbReference>